<reference evidence="1 2" key="1">
    <citation type="submission" date="2022-03" db="EMBL/GenBank/DDBJ databases">
        <title>Hymenobactersp. isolated from the air.</title>
        <authorList>
            <person name="Won M."/>
            <person name="Kwon S.-W."/>
        </authorList>
    </citation>
    <scope>NUCLEOTIDE SEQUENCE [LARGE SCALE GENOMIC DNA]</scope>
    <source>
        <strain evidence="1 2">KACC 22596</strain>
    </source>
</reference>
<proteinExistence type="predicted"/>
<accession>A0ABY4AYD7</accession>
<name>A0ABY4AYD7_9BACT</name>
<evidence type="ECO:0000313" key="2">
    <source>
        <dbReference type="Proteomes" id="UP000831390"/>
    </source>
</evidence>
<gene>
    <name evidence="1" type="ORF">MTP16_12190</name>
</gene>
<keyword evidence="2" id="KW-1185">Reference proteome</keyword>
<sequence length="220" mass="24841">MENKLTQQLEAVMVAGVTVPLPVKQLYEWIEAKGFYVDNADGRIGFLYPEADMRESWTDEGRRGGTNIEFAASGNANLKYWFGAEHEEVNRRLCVFGKTGGEGSECAFWLSEGGELKIVHMGSGSGSVLNCVLADNAVDFLRLLAIGYDEICWSEEFTAPPNELNDDFKVEPNVEFQEWVRSTFKVEIPRTALEIVKHPSDMDDEDSEDEFCRWCQQFTA</sequence>
<organism evidence="1 2">
    <name type="scientific">Hymenobacter monticola</name>
    <dbReference type="NCBI Taxonomy" id="1705399"/>
    <lineage>
        <taxon>Bacteria</taxon>
        <taxon>Pseudomonadati</taxon>
        <taxon>Bacteroidota</taxon>
        <taxon>Cytophagia</taxon>
        <taxon>Cytophagales</taxon>
        <taxon>Hymenobacteraceae</taxon>
        <taxon>Hymenobacter</taxon>
    </lineage>
</organism>
<dbReference type="Proteomes" id="UP000831390">
    <property type="component" value="Chromosome"/>
</dbReference>
<evidence type="ECO:0008006" key="3">
    <source>
        <dbReference type="Google" id="ProtNLM"/>
    </source>
</evidence>
<dbReference type="RefSeq" id="WP_243508847.1">
    <property type="nucleotide sequence ID" value="NZ_CP094534.1"/>
</dbReference>
<protein>
    <recommendedName>
        <fullName evidence="3">SMI1/KNR4 family protein</fullName>
    </recommendedName>
</protein>
<evidence type="ECO:0000313" key="1">
    <source>
        <dbReference type="EMBL" id="UOE31896.1"/>
    </source>
</evidence>
<dbReference type="EMBL" id="CP094534">
    <property type="protein sequence ID" value="UOE31896.1"/>
    <property type="molecule type" value="Genomic_DNA"/>
</dbReference>